<proteinExistence type="predicted"/>
<keyword evidence="2" id="KW-1185">Reference proteome</keyword>
<dbReference type="InterPro" id="IPR012334">
    <property type="entry name" value="Pectin_lyas_fold"/>
</dbReference>
<dbReference type="InterPro" id="IPR011050">
    <property type="entry name" value="Pectin_lyase_fold/virulence"/>
</dbReference>
<dbReference type="Gene3D" id="2.160.20.10">
    <property type="entry name" value="Single-stranded right-handed beta-helix, Pectin lyase-like"/>
    <property type="match status" value="1"/>
</dbReference>
<reference evidence="1 2" key="1">
    <citation type="submission" date="2019-04" db="EMBL/GenBank/DDBJ databases">
        <authorList>
            <person name="Li Y."/>
            <person name="Wang J."/>
        </authorList>
    </citation>
    <scope>NUCLEOTIDE SEQUENCE [LARGE SCALE GENOMIC DNA]</scope>
    <source>
        <strain evidence="1 2">DSM 14668</strain>
    </source>
</reference>
<accession>A0A4U1INY3</accession>
<dbReference type="RefSeq" id="WP_136935618.1">
    <property type="nucleotide sequence ID" value="NZ_SSMQ01000093.1"/>
</dbReference>
<sequence length="967" mass="104939">MGSDIARRTYDEGRQYRRVIAQQGRAVIEADLNEAQEITTEELRKEALDFVGPVGTPDDGYKLSIQAPEEGAPQDIHIGPGTMYVGGMRVFLPSPGVFYSKQLDWLEDAPLPSMAYAQISLHLIEREVSAVEDRRLREVALGGPDTAQRTRLQQHFLRHNIPFAPTCKSAFDHMLEQFEELAGLYFDPKTMRVGSKATLAATFVPPSPLPDECSPTAQAGYLGAENQLIRVKVCSPNQILWGYDNASSLYRVTKVTIDTATDTSVLTLASSPVDAQHQPRIDQWVEVLVASADLGDDNYIAAQGGVITQVKAQYNPVDKTIKIGVALPDGYPEAITSSALFVRVWEEQLDFTPDAATPIGDTGLQVTLSAPDDFFVKGDYWMIALRPAAPTKIFPERYNEGPQPPDGPRQWICPLGVVRLTDGGLVITEDCRQHFDNLVELTRRRGGCCTVTVKPEDVEGGAGLQELIDGFIPTLDSGVAVRLCLLPGVYVLNAPLRLGSDHAGLTIEGCIKNSAVLRANTSFQHDFVDGLVVLVDTSSVTLRGLSFILPRVHFEGAGASFGYFTPSSLYTAAAEDGEEIDLRTLQVAVGVRLVSSNGIESKNITIRDCVFQYNEIYVAEEDFAFAAGLFITGNVRGLEVQDNRFIRDVPPAGAFKKYYYGCLHAPATTIEDYTPPSPERSEPATADVWSLPARLDDAVVRGNAFKGLTAAAAVFHGDNRRIRVEANRVDACGSGVLLLSTDAWFVSDSALSAREETIDSHIDGASAATAISRLQNLRRNLALDEGGAIARAYPLPSGAIPPTSTEVMGPLPFTSLRELLVYVEDTTLEEVTQGRLVLHVSGNEIESDSDSGAALLVWAPPPEPSEPPEPAGEVIIGMNRMTCDTRTAVVMLFQVGRATVQGNIMRNGTSAGSGLSLVMLPESEEQRRAAITGNVFRLASVLPKRDTFAGTYVPWQFFNHEEGALPV</sequence>
<evidence type="ECO:0000313" key="2">
    <source>
        <dbReference type="Proteomes" id="UP000309215"/>
    </source>
</evidence>
<dbReference type="AlphaFoldDB" id="A0A4U1INY3"/>
<name>A0A4U1INY3_9BACT</name>
<dbReference type="Pfam" id="PF20129">
    <property type="entry name" value="DUF6519"/>
    <property type="match status" value="1"/>
</dbReference>
<protein>
    <recommendedName>
        <fullName evidence="3">Right-handed parallel beta-helix repeat-containing protein</fullName>
    </recommendedName>
</protein>
<dbReference type="EMBL" id="SSMQ01000093">
    <property type="protein sequence ID" value="TKC95825.1"/>
    <property type="molecule type" value="Genomic_DNA"/>
</dbReference>
<evidence type="ECO:0008006" key="3">
    <source>
        <dbReference type="Google" id="ProtNLM"/>
    </source>
</evidence>
<dbReference type="InterPro" id="IPR045392">
    <property type="entry name" value="DUF6519"/>
</dbReference>
<organism evidence="1 2">
    <name type="scientific">Polyangium fumosum</name>
    <dbReference type="NCBI Taxonomy" id="889272"/>
    <lineage>
        <taxon>Bacteria</taxon>
        <taxon>Pseudomonadati</taxon>
        <taxon>Myxococcota</taxon>
        <taxon>Polyangia</taxon>
        <taxon>Polyangiales</taxon>
        <taxon>Polyangiaceae</taxon>
        <taxon>Polyangium</taxon>
    </lineage>
</organism>
<evidence type="ECO:0000313" key="1">
    <source>
        <dbReference type="EMBL" id="TKC95825.1"/>
    </source>
</evidence>
<comment type="caution">
    <text evidence="1">The sequence shown here is derived from an EMBL/GenBank/DDBJ whole genome shotgun (WGS) entry which is preliminary data.</text>
</comment>
<gene>
    <name evidence="1" type="ORF">E8A74_46455</name>
</gene>
<dbReference type="OrthoDB" id="134981at2"/>
<dbReference type="Proteomes" id="UP000309215">
    <property type="component" value="Unassembled WGS sequence"/>
</dbReference>
<dbReference type="SUPFAM" id="SSF51126">
    <property type="entry name" value="Pectin lyase-like"/>
    <property type="match status" value="1"/>
</dbReference>